<dbReference type="EMBL" id="JADWOX010000009">
    <property type="protein sequence ID" value="MBI1684759.1"/>
    <property type="molecule type" value="Genomic_DNA"/>
</dbReference>
<sequence>MRRLFATLVLSGLAACGPAALGPPKQPPPPPAGFVETRSLSLDQADDPYQRVVETGLAETAAASGEAQGDTVTYRSPPGETRAAIEAHYRQAADQDGWTPDRTLAPPAGSRVEGYWSFGYRAGKRWFQVAGVTPGPALPVPEAGLPVVVRSNAD</sequence>
<accession>A0ABS0SYY3</accession>
<name>A0ABS0SYY3_9CAUL</name>
<proteinExistence type="predicted"/>
<organism evidence="2 3">
    <name type="scientific">Caulobacter hibisci</name>
    <dbReference type="NCBI Taxonomy" id="2035993"/>
    <lineage>
        <taxon>Bacteria</taxon>
        <taxon>Pseudomonadati</taxon>
        <taxon>Pseudomonadota</taxon>
        <taxon>Alphaproteobacteria</taxon>
        <taxon>Caulobacterales</taxon>
        <taxon>Caulobacteraceae</taxon>
        <taxon>Caulobacter</taxon>
    </lineage>
</organism>
<evidence type="ECO:0000256" key="1">
    <source>
        <dbReference type="SAM" id="SignalP"/>
    </source>
</evidence>
<reference evidence="2 3" key="1">
    <citation type="submission" date="2020-11" db="EMBL/GenBank/DDBJ databases">
        <title>genome sequence of strain KACC 18849.</title>
        <authorList>
            <person name="Gao J."/>
            <person name="Zhang X."/>
        </authorList>
    </citation>
    <scope>NUCLEOTIDE SEQUENCE [LARGE SCALE GENOMIC DNA]</scope>
    <source>
        <strain evidence="2 3">KACC 18849</strain>
    </source>
</reference>
<feature type="signal peptide" evidence="1">
    <location>
        <begin position="1"/>
        <end position="21"/>
    </location>
</feature>
<gene>
    <name evidence="2" type="ORF">I4Q42_13885</name>
</gene>
<keyword evidence="1" id="KW-0732">Signal</keyword>
<keyword evidence="3" id="KW-1185">Reference proteome</keyword>
<evidence type="ECO:0000313" key="2">
    <source>
        <dbReference type="EMBL" id="MBI1684759.1"/>
    </source>
</evidence>
<evidence type="ECO:0000313" key="3">
    <source>
        <dbReference type="Proteomes" id="UP000639859"/>
    </source>
</evidence>
<dbReference type="PROSITE" id="PS51257">
    <property type="entry name" value="PROKAR_LIPOPROTEIN"/>
    <property type="match status" value="1"/>
</dbReference>
<comment type="caution">
    <text evidence="2">The sequence shown here is derived from an EMBL/GenBank/DDBJ whole genome shotgun (WGS) entry which is preliminary data.</text>
</comment>
<feature type="chain" id="PRO_5047367384" description="Lipoprotein" evidence="1">
    <location>
        <begin position="22"/>
        <end position="154"/>
    </location>
</feature>
<protein>
    <recommendedName>
        <fullName evidence="4">Lipoprotein</fullName>
    </recommendedName>
</protein>
<dbReference type="Proteomes" id="UP000639859">
    <property type="component" value="Unassembled WGS sequence"/>
</dbReference>
<evidence type="ECO:0008006" key="4">
    <source>
        <dbReference type="Google" id="ProtNLM"/>
    </source>
</evidence>
<dbReference type="RefSeq" id="WP_198576679.1">
    <property type="nucleotide sequence ID" value="NZ_JADWOX010000009.1"/>
</dbReference>